<accession>A0A0E9STZ0</accession>
<name>A0A0E9STZ0_ANGAN</name>
<proteinExistence type="predicted"/>
<protein>
    <submittedName>
        <fullName evidence="1">Uncharacterized protein</fullName>
    </submittedName>
</protein>
<sequence length="25" mass="2870">MFHSKKGTEHNMIFYYGNGFCAALC</sequence>
<organism evidence="1">
    <name type="scientific">Anguilla anguilla</name>
    <name type="common">European freshwater eel</name>
    <name type="synonym">Muraena anguilla</name>
    <dbReference type="NCBI Taxonomy" id="7936"/>
    <lineage>
        <taxon>Eukaryota</taxon>
        <taxon>Metazoa</taxon>
        <taxon>Chordata</taxon>
        <taxon>Craniata</taxon>
        <taxon>Vertebrata</taxon>
        <taxon>Euteleostomi</taxon>
        <taxon>Actinopterygii</taxon>
        <taxon>Neopterygii</taxon>
        <taxon>Teleostei</taxon>
        <taxon>Anguilliformes</taxon>
        <taxon>Anguillidae</taxon>
        <taxon>Anguilla</taxon>
    </lineage>
</organism>
<dbReference type="EMBL" id="GBXM01063831">
    <property type="protein sequence ID" value="JAH44746.1"/>
    <property type="molecule type" value="Transcribed_RNA"/>
</dbReference>
<reference evidence="1" key="1">
    <citation type="submission" date="2014-11" db="EMBL/GenBank/DDBJ databases">
        <authorList>
            <person name="Amaro Gonzalez C."/>
        </authorList>
    </citation>
    <scope>NUCLEOTIDE SEQUENCE</scope>
</reference>
<evidence type="ECO:0000313" key="1">
    <source>
        <dbReference type="EMBL" id="JAH44746.1"/>
    </source>
</evidence>
<reference evidence="1" key="2">
    <citation type="journal article" date="2015" name="Fish Shellfish Immunol.">
        <title>Early steps in the European eel (Anguilla anguilla)-Vibrio vulnificus interaction in the gills: Role of the RtxA13 toxin.</title>
        <authorList>
            <person name="Callol A."/>
            <person name="Pajuelo D."/>
            <person name="Ebbesson L."/>
            <person name="Teles M."/>
            <person name="MacKenzie S."/>
            <person name="Amaro C."/>
        </authorList>
    </citation>
    <scope>NUCLEOTIDE SEQUENCE</scope>
</reference>
<dbReference type="AlphaFoldDB" id="A0A0E9STZ0"/>